<dbReference type="Proteomes" id="UP001165136">
    <property type="component" value="Unassembled WGS sequence"/>
</dbReference>
<proteinExistence type="predicted"/>
<accession>A0A9W6RAJ7</accession>
<comment type="caution">
    <text evidence="1">The sequence shown here is derived from an EMBL/GenBank/DDBJ whole genome shotgun (WGS) entry which is preliminary data.</text>
</comment>
<dbReference type="AlphaFoldDB" id="A0A9W6RAJ7"/>
<keyword evidence="2" id="KW-1185">Reference proteome</keyword>
<sequence length="75" mass="7528">MNCLEGMPFLDALLDPGGGPGSSSRLVGQAPAPCYAGAAISRGLGLRSWAPSVFSECESRITNRCGPGGAPGDGY</sequence>
<gene>
    <name evidence="1" type="ORF">Atai01_71960</name>
</gene>
<reference evidence="1" key="1">
    <citation type="submission" date="2023-03" db="EMBL/GenBank/DDBJ databases">
        <title>Amycolatopsis taiwanensis NBRC 103393.</title>
        <authorList>
            <person name="Ichikawa N."/>
            <person name="Sato H."/>
            <person name="Tonouchi N."/>
        </authorList>
    </citation>
    <scope>NUCLEOTIDE SEQUENCE</scope>
    <source>
        <strain evidence="1">NBRC 103393</strain>
    </source>
</reference>
<organism evidence="1 2">
    <name type="scientific">Amycolatopsis taiwanensis</name>
    <dbReference type="NCBI Taxonomy" id="342230"/>
    <lineage>
        <taxon>Bacteria</taxon>
        <taxon>Bacillati</taxon>
        <taxon>Actinomycetota</taxon>
        <taxon>Actinomycetes</taxon>
        <taxon>Pseudonocardiales</taxon>
        <taxon>Pseudonocardiaceae</taxon>
        <taxon>Amycolatopsis</taxon>
    </lineage>
</organism>
<evidence type="ECO:0000313" key="2">
    <source>
        <dbReference type="Proteomes" id="UP001165136"/>
    </source>
</evidence>
<dbReference type="EMBL" id="BSTI01000024">
    <property type="protein sequence ID" value="GLY70577.1"/>
    <property type="molecule type" value="Genomic_DNA"/>
</dbReference>
<evidence type="ECO:0000313" key="1">
    <source>
        <dbReference type="EMBL" id="GLY70577.1"/>
    </source>
</evidence>
<protein>
    <submittedName>
        <fullName evidence="1">Uncharacterized protein</fullName>
    </submittedName>
</protein>
<name>A0A9W6RAJ7_9PSEU</name>